<feature type="transmembrane region" description="Helical" evidence="5">
    <location>
        <begin position="251"/>
        <end position="272"/>
    </location>
</feature>
<dbReference type="InterPro" id="IPR000515">
    <property type="entry name" value="MetI-like"/>
</dbReference>
<feature type="transmembrane region" description="Helical" evidence="5">
    <location>
        <begin position="146"/>
        <end position="165"/>
    </location>
</feature>
<keyword evidence="4 5" id="KW-0472">Membrane</keyword>
<feature type="transmembrane region" description="Helical" evidence="5">
    <location>
        <begin position="24"/>
        <end position="46"/>
    </location>
</feature>
<proteinExistence type="inferred from homology"/>
<evidence type="ECO:0000256" key="1">
    <source>
        <dbReference type="ARBA" id="ARBA00004141"/>
    </source>
</evidence>
<evidence type="ECO:0000313" key="8">
    <source>
        <dbReference type="EMBL" id="CDS89306.1"/>
    </source>
</evidence>
<reference evidence="9 10" key="2">
    <citation type="submission" date="2019-04" db="EMBL/GenBank/DDBJ databases">
        <authorList>
            <consortium name="Pathogen Informatics"/>
        </authorList>
    </citation>
    <scope>NUCLEOTIDE SEQUENCE [LARGE SCALE GENOMIC DNA]</scope>
    <source>
        <strain evidence="9">Tl291</strain>
        <strain evidence="10">tl291</strain>
    </source>
</reference>
<dbReference type="PROSITE" id="PS50928">
    <property type="entry name" value="ABC_TM1"/>
    <property type="match status" value="2"/>
</dbReference>
<dbReference type="InterPro" id="IPR017664">
    <property type="entry name" value="AminoethylPonate_ABC_perm-1"/>
</dbReference>
<dbReference type="Gene3D" id="1.10.3720.10">
    <property type="entry name" value="MetI-like"/>
    <property type="match status" value="2"/>
</dbReference>
<dbReference type="AlphaFoldDB" id="A0A069AHD9"/>
<protein>
    <submittedName>
        <fullName evidence="9">ABC transporter iron-family permease</fullName>
    </submittedName>
    <submittedName>
        <fullName evidence="8">ABC transporter, permease protein</fullName>
    </submittedName>
    <submittedName>
        <fullName evidence="7">ABC-type transport system, iron-family permease</fullName>
    </submittedName>
</protein>
<dbReference type="InterPro" id="IPR035906">
    <property type="entry name" value="MetI-like_sf"/>
</dbReference>
<dbReference type="GO" id="GO:0055085">
    <property type="term" value="P:transmembrane transport"/>
    <property type="evidence" value="ECO:0007669"/>
    <property type="project" value="InterPro"/>
</dbReference>
<comment type="similarity">
    <text evidence="5">Belongs to the binding-protein-dependent transport system permease family.</text>
</comment>
<organism evidence="7">
    <name type="scientific">Clostridioides difficile</name>
    <name type="common">Peptoclostridium difficile</name>
    <dbReference type="NCBI Taxonomy" id="1496"/>
    <lineage>
        <taxon>Bacteria</taxon>
        <taxon>Bacillati</taxon>
        <taxon>Bacillota</taxon>
        <taxon>Clostridia</taxon>
        <taxon>Peptostreptococcales</taxon>
        <taxon>Peptostreptococcaceae</taxon>
        <taxon>Clostridioides</taxon>
    </lineage>
</organism>
<evidence type="ECO:0000256" key="3">
    <source>
        <dbReference type="ARBA" id="ARBA00022989"/>
    </source>
</evidence>
<dbReference type="RefSeq" id="WP_009893745.1">
    <property type="nucleotide sequence ID" value="NZ_BBYB01000112.1"/>
</dbReference>
<dbReference type="EMBL" id="LK932525">
    <property type="protein sequence ID" value="CDS88699.1"/>
    <property type="molecule type" value="Genomic_DNA"/>
</dbReference>
<comment type="subcellular location">
    <subcellularLocation>
        <location evidence="5">Cell membrane</location>
        <topology evidence="5">Multi-pass membrane protein</topology>
    </subcellularLocation>
    <subcellularLocation>
        <location evidence="1">Membrane</location>
        <topology evidence="1">Multi-pass membrane protein</topology>
    </subcellularLocation>
</comment>
<dbReference type="NCBIfam" id="TIGR03262">
    <property type="entry name" value="PhnU2"/>
    <property type="match status" value="1"/>
</dbReference>
<feature type="transmembrane region" description="Helical" evidence="5">
    <location>
        <begin position="208"/>
        <end position="231"/>
    </location>
</feature>
<feature type="transmembrane region" description="Helical" evidence="5">
    <location>
        <begin position="79"/>
        <end position="101"/>
    </location>
</feature>
<feature type="domain" description="ABC transmembrane type-1" evidence="6">
    <location>
        <begin position="75"/>
        <end position="273"/>
    </location>
</feature>
<feature type="transmembrane region" description="Helical" evidence="5">
    <location>
        <begin position="389"/>
        <end position="413"/>
    </location>
</feature>
<evidence type="ECO:0000256" key="2">
    <source>
        <dbReference type="ARBA" id="ARBA00022692"/>
    </source>
</evidence>
<evidence type="ECO:0000313" key="9">
    <source>
        <dbReference type="EMBL" id="VHY11312.1"/>
    </source>
</evidence>
<feature type="transmembrane region" description="Helical" evidence="5">
    <location>
        <begin position="433"/>
        <end position="457"/>
    </location>
</feature>
<feature type="transmembrane region" description="Helical" evidence="5">
    <location>
        <begin position="113"/>
        <end position="134"/>
    </location>
</feature>
<evidence type="ECO:0000256" key="4">
    <source>
        <dbReference type="ARBA" id="ARBA00023136"/>
    </source>
</evidence>
<keyword evidence="5" id="KW-0813">Transport</keyword>
<evidence type="ECO:0000313" key="7">
    <source>
        <dbReference type="EMBL" id="CDS88699.1"/>
    </source>
</evidence>
<feature type="transmembrane region" description="Helical" evidence="5">
    <location>
        <begin position="302"/>
        <end position="332"/>
    </location>
</feature>
<reference evidence="7" key="1">
    <citation type="submission" date="2014-07" db="EMBL/GenBank/DDBJ databases">
        <authorList>
            <person name="Monot Marc"/>
        </authorList>
    </citation>
    <scope>NUCLEOTIDE SEQUENCE</scope>
    <source>
        <strain evidence="8">7032994</strain>
    </source>
</reference>
<dbReference type="Pfam" id="PF00528">
    <property type="entry name" value="BPD_transp_1"/>
    <property type="match status" value="2"/>
</dbReference>
<feature type="transmembrane region" description="Helical" evidence="5">
    <location>
        <begin position="352"/>
        <end position="377"/>
    </location>
</feature>
<dbReference type="Proteomes" id="UP000372533">
    <property type="component" value="Unassembled WGS sequence"/>
</dbReference>
<evidence type="ECO:0000313" key="10">
    <source>
        <dbReference type="Proteomes" id="UP000372533"/>
    </source>
</evidence>
<dbReference type="EMBL" id="LK932411">
    <property type="protein sequence ID" value="CDS89306.1"/>
    <property type="molecule type" value="Genomic_DNA"/>
</dbReference>
<sequence length="572" mass="63382">MNNNAISSKSISLKSKMNLDIKKCMLTVLVMSLVIFLLAPIIYLFVQAFLDKDGVFVGLQNFQEYLASESLLNSLKNTVFVSVISTVISLTLALVYAYALTRTKIKFKGFFKSLAMFPMFAPTMMHAIGLVYLFGNQGLVTNLLGVHVPIYGAVGIILAQIIYVFPQSFQILYISLSSTDYRLYEASNTMGISKIREFISITIPSIKYSLISSAFVSFTLCFTDFGAPKVIGGEFNVLSIDVYKQIIGQQNMPMGATVSILLLIPAIISFIVTKKIEKNQNSYITSKSIPYKVKTNKLRDSILGGVVGIIAFGIIAVMLTVILSSLISVWPYDLRLTLEHFSMKNSIDGIKPFINSIKMSLLTAILGTSFVFLFAYLNEKTEKAPYLKSFGYFLSTLPMALPGLVLGIAYVLFFNKLEFNFMDTIYIKNLFNGLYGTLLIMVICNIVHFFSVAFITATTAIKKVDKELDMVAKSMGINSASILKNVTIPLCLPAVLENFMYFFLNSMVTISALVFIYTASSKVAAISIVQLDDKGSTAQAAALAVLILVTNILVKVIYEFIKNRLEKRTNFN</sequence>
<dbReference type="SUPFAM" id="SSF161098">
    <property type="entry name" value="MetI-like"/>
    <property type="match status" value="2"/>
</dbReference>
<gene>
    <name evidence="9" type="primary">cysW_1</name>
    <name evidence="7" type="ORF">BN1096_700111</name>
    <name evidence="8" type="ORF">BN1097_710112</name>
    <name evidence="9" type="ORF">SAMEA1402366_02402</name>
</gene>
<evidence type="ECO:0000259" key="6">
    <source>
        <dbReference type="PROSITE" id="PS50928"/>
    </source>
</evidence>
<feature type="transmembrane region" description="Helical" evidence="5">
    <location>
        <begin position="499"/>
        <end position="520"/>
    </location>
</feature>
<dbReference type="PANTHER" id="PTHR43496:SF1">
    <property type="entry name" value="POLYGALACTURONAN_RHAMNOGALACTURONAN TRANSPORT SYSTEM PERMEASE PROTEIN YTEP"/>
    <property type="match status" value="1"/>
</dbReference>
<dbReference type="EMBL" id="CAAJVP010000011">
    <property type="protein sequence ID" value="VHY11312.1"/>
    <property type="molecule type" value="Genomic_DNA"/>
</dbReference>
<dbReference type="CDD" id="cd06261">
    <property type="entry name" value="TM_PBP2"/>
    <property type="match status" value="2"/>
</dbReference>
<dbReference type="GO" id="GO:0005886">
    <property type="term" value="C:plasma membrane"/>
    <property type="evidence" value="ECO:0007669"/>
    <property type="project" value="UniProtKB-SubCell"/>
</dbReference>
<name>A0A069AHD9_CLODI</name>
<keyword evidence="2 5" id="KW-0812">Transmembrane</keyword>
<accession>A0A069AHD9</accession>
<feature type="domain" description="ABC transmembrane type-1" evidence="6">
    <location>
        <begin position="353"/>
        <end position="558"/>
    </location>
</feature>
<feature type="transmembrane region" description="Helical" evidence="5">
    <location>
        <begin position="540"/>
        <end position="558"/>
    </location>
</feature>
<dbReference type="PANTHER" id="PTHR43496">
    <property type="entry name" value="PROTEIN LPLB"/>
    <property type="match status" value="1"/>
</dbReference>
<keyword evidence="3 5" id="KW-1133">Transmembrane helix</keyword>
<evidence type="ECO:0000256" key="5">
    <source>
        <dbReference type="RuleBase" id="RU363032"/>
    </source>
</evidence>